<dbReference type="GO" id="GO:0055085">
    <property type="term" value="P:transmembrane transport"/>
    <property type="evidence" value="ECO:0007669"/>
    <property type="project" value="UniProtKB-ARBA"/>
</dbReference>
<dbReference type="InterPro" id="IPR013563">
    <property type="entry name" value="Oligopep_ABC_C"/>
</dbReference>
<dbReference type="InterPro" id="IPR027417">
    <property type="entry name" value="P-loop_NTPase"/>
</dbReference>
<dbReference type="PROSITE" id="PS50893">
    <property type="entry name" value="ABC_TRANSPORTER_2"/>
    <property type="match status" value="1"/>
</dbReference>
<dbReference type="Pfam" id="PF08352">
    <property type="entry name" value="oligo_HPY"/>
    <property type="match status" value="1"/>
</dbReference>
<protein>
    <submittedName>
        <fullName evidence="6">ABC transporter ATP-binding protein</fullName>
    </submittedName>
</protein>
<sequence>MPHGRTCVGRVPPGAFRRLPFREGLPVTDAILEVEDLVKHFPVKLPGIARILWGGDLAVHAVDGVSFSLRPGEIFGLVGESGCGKTTVGRTVLRLLEPTAGTIRFEGTDITHLKEPELRPLRKRMQIIFQDPHASLNPGMTIGQSIADPLIIHEAADEKEAKRAALEIMTEVGLSPAEQMYRKYPADLSGGQKQRAVIARAMILKPQLIVADEPVAMLDMSIRSRVLELMLDLKRRYGPTYLFITHDLATAKFICDRIAIMYLGRIVEMGPSKAIYADPKHPYTRALLEAVPVPDPTRRGRKVLPRGEVPDAVHPPAGCRFHPRCPVAMPTCGWEGRDFVDFLELRWLSPEIAAAEAALGPVDQWTTAGLIARRRVRDADPGALAGQVRAIVANVESPMTQAIEAVGVEDEGLVVRFRPPAPLQPKDVEGRLVECLLY</sequence>
<dbReference type="SUPFAM" id="SSF52540">
    <property type="entry name" value="P-loop containing nucleoside triphosphate hydrolases"/>
    <property type="match status" value="1"/>
</dbReference>
<reference evidence="6 7" key="1">
    <citation type="journal article" date="2019" name="Nat. Microbiol.">
        <title>Mediterranean grassland soil C-N compound turnover is dependent on rainfall and depth, and is mediated by genomically divergent microorganisms.</title>
        <authorList>
            <person name="Diamond S."/>
            <person name="Andeer P.F."/>
            <person name="Li Z."/>
            <person name="Crits-Christoph A."/>
            <person name="Burstein D."/>
            <person name="Anantharaman K."/>
            <person name="Lane K.R."/>
            <person name="Thomas B.C."/>
            <person name="Pan C."/>
            <person name="Northen T.R."/>
            <person name="Banfield J.F."/>
        </authorList>
    </citation>
    <scope>NUCLEOTIDE SEQUENCE [LARGE SCALE GENOMIC DNA]</scope>
    <source>
        <strain evidence="6">NP_8</strain>
    </source>
</reference>
<dbReference type="Gene3D" id="3.40.50.300">
    <property type="entry name" value="P-loop containing nucleotide triphosphate hydrolases"/>
    <property type="match status" value="1"/>
</dbReference>
<dbReference type="InterPro" id="IPR017871">
    <property type="entry name" value="ABC_transporter-like_CS"/>
</dbReference>
<accession>A0A537IK98</accession>
<name>A0A537IK98_9BACT</name>
<proteinExistence type="inferred from homology"/>
<gene>
    <name evidence="6" type="ORF">E6H05_12475</name>
</gene>
<evidence type="ECO:0000259" key="5">
    <source>
        <dbReference type="PROSITE" id="PS50893"/>
    </source>
</evidence>
<dbReference type="EMBL" id="VBAP01000110">
    <property type="protein sequence ID" value="TMI71502.1"/>
    <property type="molecule type" value="Genomic_DNA"/>
</dbReference>
<dbReference type="PROSITE" id="PS00211">
    <property type="entry name" value="ABC_TRANSPORTER_1"/>
    <property type="match status" value="1"/>
</dbReference>
<dbReference type="CDD" id="cd03257">
    <property type="entry name" value="ABC_NikE_OppD_transporters"/>
    <property type="match status" value="1"/>
</dbReference>
<dbReference type="AlphaFoldDB" id="A0A537IK98"/>
<dbReference type="GO" id="GO:0015833">
    <property type="term" value="P:peptide transport"/>
    <property type="evidence" value="ECO:0007669"/>
    <property type="project" value="InterPro"/>
</dbReference>
<evidence type="ECO:0000256" key="4">
    <source>
        <dbReference type="ARBA" id="ARBA00022840"/>
    </source>
</evidence>
<dbReference type="Pfam" id="PF00005">
    <property type="entry name" value="ABC_tran"/>
    <property type="match status" value="1"/>
</dbReference>
<dbReference type="GO" id="GO:0005524">
    <property type="term" value="F:ATP binding"/>
    <property type="evidence" value="ECO:0007669"/>
    <property type="project" value="UniProtKB-KW"/>
</dbReference>
<comment type="similarity">
    <text evidence="1">Belongs to the ABC transporter superfamily.</text>
</comment>
<evidence type="ECO:0000313" key="7">
    <source>
        <dbReference type="Proteomes" id="UP000318834"/>
    </source>
</evidence>
<keyword evidence="4 6" id="KW-0067">ATP-binding</keyword>
<dbReference type="SMART" id="SM00382">
    <property type="entry name" value="AAA"/>
    <property type="match status" value="1"/>
</dbReference>
<dbReference type="PANTHER" id="PTHR43776">
    <property type="entry name" value="TRANSPORT ATP-BINDING PROTEIN"/>
    <property type="match status" value="1"/>
</dbReference>
<organism evidence="6 7">
    <name type="scientific">Candidatus Segetimicrobium genomatis</name>
    <dbReference type="NCBI Taxonomy" id="2569760"/>
    <lineage>
        <taxon>Bacteria</taxon>
        <taxon>Bacillati</taxon>
        <taxon>Candidatus Sysuimicrobiota</taxon>
        <taxon>Candidatus Sysuimicrobiia</taxon>
        <taxon>Candidatus Sysuimicrobiales</taxon>
        <taxon>Candidatus Segetimicrobiaceae</taxon>
        <taxon>Candidatus Segetimicrobium</taxon>
    </lineage>
</organism>
<dbReference type="InterPro" id="IPR050319">
    <property type="entry name" value="ABC_transp_ATP-bind"/>
</dbReference>
<evidence type="ECO:0000256" key="1">
    <source>
        <dbReference type="ARBA" id="ARBA00005417"/>
    </source>
</evidence>
<keyword evidence="3" id="KW-0547">Nucleotide-binding</keyword>
<comment type="caution">
    <text evidence="6">The sequence shown here is derived from an EMBL/GenBank/DDBJ whole genome shotgun (WGS) entry which is preliminary data.</text>
</comment>
<evidence type="ECO:0000256" key="2">
    <source>
        <dbReference type="ARBA" id="ARBA00022448"/>
    </source>
</evidence>
<evidence type="ECO:0000313" key="6">
    <source>
        <dbReference type="EMBL" id="TMI71502.1"/>
    </source>
</evidence>
<dbReference type="FunFam" id="3.40.50.300:FF:000016">
    <property type="entry name" value="Oligopeptide ABC transporter ATP-binding component"/>
    <property type="match status" value="1"/>
</dbReference>
<dbReference type="GO" id="GO:0016887">
    <property type="term" value="F:ATP hydrolysis activity"/>
    <property type="evidence" value="ECO:0007669"/>
    <property type="project" value="InterPro"/>
</dbReference>
<dbReference type="Proteomes" id="UP000318834">
    <property type="component" value="Unassembled WGS sequence"/>
</dbReference>
<dbReference type="InterPro" id="IPR003439">
    <property type="entry name" value="ABC_transporter-like_ATP-bd"/>
</dbReference>
<feature type="domain" description="ABC transporter" evidence="5">
    <location>
        <begin position="32"/>
        <end position="288"/>
    </location>
</feature>
<dbReference type="InterPro" id="IPR003593">
    <property type="entry name" value="AAA+_ATPase"/>
</dbReference>
<dbReference type="PANTHER" id="PTHR43776:SF8">
    <property type="entry name" value="ABC TRANSPORTER, ATP-BINDING PROTEIN"/>
    <property type="match status" value="1"/>
</dbReference>
<keyword evidence="2" id="KW-0813">Transport</keyword>
<dbReference type="NCBIfam" id="TIGR01727">
    <property type="entry name" value="oligo_HPY"/>
    <property type="match status" value="1"/>
</dbReference>
<evidence type="ECO:0000256" key="3">
    <source>
        <dbReference type="ARBA" id="ARBA00022741"/>
    </source>
</evidence>